<evidence type="ECO:0000256" key="1">
    <source>
        <dbReference type="SAM" id="Phobius"/>
    </source>
</evidence>
<reference evidence="3 4" key="1">
    <citation type="submission" date="2024-01" db="EMBL/GenBank/DDBJ databases">
        <title>Genome assemblies of Stephania.</title>
        <authorList>
            <person name="Yang L."/>
        </authorList>
    </citation>
    <scope>NUCLEOTIDE SEQUENCE [LARGE SCALE GENOMIC DNA]</scope>
    <source>
        <strain evidence="3">QJT</strain>
        <tissue evidence="3">Leaf</tissue>
    </source>
</reference>
<evidence type="ECO:0000313" key="3">
    <source>
        <dbReference type="EMBL" id="KAK9102262.1"/>
    </source>
</evidence>
<dbReference type="EMBL" id="JBBNAE010000008">
    <property type="protein sequence ID" value="KAK9102262.1"/>
    <property type="molecule type" value="Genomic_DNA"/>
</dbReference>
<name>A0AAP0F1R9_9MAGN</name>
<gene>
    <name evidence="3" type="ORF">Sjap_019516</name>
</gene>
<comment type="caution">
    <text evidence="3">The sequence shown here is derived from an EMBL/GenBank/DDBJ whole genome shotgun (WGS) entry which is preliminary data.</text>
</comment>
<evidence type="ECO:0000256" key="2">
    <source>
        <dbReference type="SAM" id="SignalP"/>
    </source>
</evidence>
<organism evidence="3 4">
    <name type="scientific">Stephania japonica</name>
    <dbReference type="NCBI Taxonomy" id="461633"/>
    <lineage>
        <taxon>Eukaryota</taxon>
        <taxon>Viridiplantae</taxon>
        <taxon>Streptophyta</taxon>
        <taxon>Embryophyta</taxon>
        <taxon>Tracheophyta</taxon>
        <taxon>Spermatophyta</taxon>
        <taxon>Magnoliopsida</taxon>
        <taxon>Ranunculales</taxon>
        <taxon>Menispermaceae</taxon>
        <taxon>Menispermoideae</taxon>
        <taxon>Cissampelideae</taxon>
        <taxon>Stephania</taxon>
    </lineage>
</organism>
<dbReference type="PANTHER" id="PTHR35465:SF1">
    <property type="entry name" value="PHOSPHATIDYLINOSITOL-GLYCAN BIOSYNTHESIS CLASS X PROTEIN"/>
    <property type="match status" value="1"/>
</dbReference>
<feature type="chain" id="PRO_5042978445" evidence="2">
    <location>
        <begin position="26"/>
        <end position="196"/>
    </location>
</feature>
<feature type="transmembrane region" description="Helical" evidence="1">
    <location>
        <begin position="165"/>
        <end position="187"/>
    </location>
</feature>
<keyword evidence="4" id="KW-1185">Reference proteome</keyword>
<keyword evidence="1" id="KW-1133">Transmembrane helix</keyword>
<keyword evidence="1" id="KW-0472">Membrane</keyword>
<dbReference type="Proteomes" id="UP001417504">
    <property type="component" value="Unassembled WGS sequence"/>
</dbReference>
<evidence type="ECO:0000313" key="4">
    <source>
        <dbReference type="Proteomes" id="UP001417504"/>
    </source>
</evidence>
<keyword evidence="1" id="KW-0812">Transmembrane</keyword>
<keyword evidence="2" id="KW-0732">Signal</keyword>
<feature type="signal peptide" evidence="2">
    <location>
        <begin position="1"/>
        <end position="25"/>
    </location>
</feature>
<protein>
    <submittedName>
        <fullName evidence="3">Uncharacterized protein</fullName>
    </submittedName>
</protein>
<dbReference type="PANTHER" id="PTHR35465">
    <property type="entry name" value="CAVEOLIN-1 PROTEIN"/>
    <property type="match status" value="1"/>
</dbReference>
<accession>A0AAP0F1R9</accession>
<sequence>MPQFSVHELCFLVCFLGILTSPSQSLNHENINNHRVLMVGEELWKEALPLRVGSSRIYELHGLKPLKWYELKISYPASIPASFSIQLKRGESLMGLYQTRRLLNTEKLIFMADGDQLSESGSGLYVVVSVEPAGFIAFPNVKKRQDVIYNIVCDELLLYGITHKAFWVGVFVLLCLGVALVVPQFLLRKNKDKADA</sequence>
<dbReference type="AlphaFoldDB" id="A0AAP0F1R9"/>
<proteinExistence type="predicted"/>